<keyword evidence="2" id="KW-1185">Reference proteome</keyword>
<dbReference type="AlphaFoldDB" id="A0A1B4FKE3"/>
<evidence type="ECO:0000313" key="2">
    <source>
        <dbReference type="Proteomes" id="UP000062519"/>
    </source>
</evidence>
<proteinExistence type="predicted"/>
<sequence>MSVGRYLVAMMVHKKVHIKIRRRPATNGQIDGRGDAVLGRRRPGELHAENSTMPAARGEPSVRMPARTVRKGGAASCRDDMFLFVFRFNAVRRRITSCAPTTGSEPPPRKEADLPCRRGETGIALAIQRIEQPIARGREDFQVALIAGMTVDGQLDQYATEQRGVLEGPAGFHDAYGGAGVVRLAAQLHRNPADDELAVRTHRVEACACMLIMTGIDDIGIDEPPEMFGELAHQPIAHGGSDGRGFVEDVVV</sequence>
<evidence type="ECO:0000313" key="1">
    <source>
        <dbReference type="EMBL" id="AOJ04108.1"/>
    </source>
</evidence>
<dbReference type="KEGG" id="buu:WS70_19710"/>
<reference evidence="1 2" key="1">
    <citation type="submission" date="2015-12" db="EMBL/GenBank/DDBJ databases">
        <title>Diversity of Burkholderia near neighbor genomes.</title>
        <authorList>
            <person name="Sahl J."/>
            <person name="Wagner D."/>
            <person name="Keim P."/>
        </authorList>
    </citation>
    <scope>NUCLEOTIDE SEQUENCE [LARGE SCALE GENOMIC DNA]</scope>
    <source>
        <strain evidence="1 2">BDU6</strain>
    </source>
</reference>
<name>A0A1B4FKE3_9BURK</name>
<dbReference type="EMBL" id="CP013387">
    <property type="protein sequence ID" value="AOJ04108.1"/>
    <property type="molecule type" value="Genomic_DNA"/>
</dbReference>
<protein>
    <submittedName>
        <fullName evidence="1">Uncharacterized protein</fullName>
    </submittedName>
</protein>
<gene>
    <name evidence="1" type="ORF">WS70_19710</name>
</gene>
<accession>A0A1B4FKE3</accession>
<organism evidence="1 2">
    <name type="scientific">Burkholderia mayonis</name>
    <dbReference type="NCBI Taxonomy" id="1385591"/>
    <lineage>
        <taxon>Bacteria</taxon>
        <taxon>Pseudomonadati</taxon>
        <taxon>Pseudomonadota</taxon>
        <taxon>Betaproteobacteria</taxon>
        <taxon>Burkholderiales</taxon>
        <taxon>Burkholderiaceae</taxon>
        <taxon>Burkholderia</taxon>
        <taxon>pseudomallei group</taxon>
    </lineage>
</organism>
<dbReference type="Proteomes" id="UP000062519">
    <property type="component" value="Chromosome 2"/>
</dbReference>